<dbReference type="RefSeq" id="WP_011508876.1">
    <property type="nucleotide sequence ID" value="NC_007964.1"/>
</dbReference>
<dbReference type="GO" id="GO:0030246">
    <property type="term" value="F:carbohydrate binding"/>
    <property type="evidence" value="ECO:0007669"/>
    <property type="project" value="UniProtKB-KW"/>
</dbReference>
<evidence type="ECO:0000256" key="5">
    <source>
        <dbReference type="ARBA" id="ARBA00022734"/>
    </source>
</evidence>
<dbReference type="HOGENOM" id="CLU_095992_3_0_5"/>
<comment type="function">
    <text evidence="6">Has immunoglobulin-binding and hemagglutination properties, and can bind to mannose. Essential for virulence. May be involved in LPS biosynthesis or polysaccharide transport.</text>
</comment>
<dbReference type="KEGG" id="nha:Nham_0272"/>
<organism evidence="8 9">
    <name type="scientific">Nitrobacter hamburgensis (strain DSM 10229 / NCIMB 13809 / X14)</name>
    <dbReference type="NCBI Taxonomy" id="323097"/>
    <lineage>
        <taxon>Bacteria</taxon>
        <taxon>Pseudomonadati</taxon>
        <taxon>Pseudomonadota</taxon>
        <taxon>Alphaproteobacteria</taxon>
        <taxon>Hyphomicrobiales</taxon>
        <taxon>Nitrobacteraceae</taxon>
        <taxon>Nitrobacter</taxon>
    </lineage>
</organism>
<sequence>MRFSKILLAALAVGTTSILFQPAMAAPLTVDRSLATPAATPQPVRYRHHGWHRHHHHHGWHHHGWRRGHYGYGPGYYGYGPGPVFGGLAAGAMIGSAIAGSQARAPRSDDAYCFRRFKSYDPRSGTYLGYDGNRHPCP</sequence>
<name>Q1QRH5_NITHX</name>
<keyword evidence="9" id="KW-1185">Reference proteome</keyword>
<reference evidence="8 9" key="1">
    <citation type="submission" date="2006-03" db="EMBL/GenBank/DDBJ databases">
        <title>Complete sequence of chromosome of Nitrobacter hamburgensis X14.</title>
        <authorList>
            <consortium name="US DOE Joint Genome Institute"/>
            <person name="Copeland A."/>
            <person name="Lucas S."/>
            <person name="Lapidus A."/>
            <person name="Barry K."/>
            <person name="Detter J.C."/>
            <person name="Glavina del Rio T."/>
            <person name="Hammon N."/>
            <person name="Israni S."/>
            <person name="Dalin E."/>
            <person name="Tice H."/>
            <person name="Pitluck S."/>
            <person name="Chain P."/>
            <person name="Malfatti S."/>
            <person name="Shin M."/>
            <person name="Vergez L."/>
            <person name="Schmutz J."/>
            <person name="Larimer F."/>
            <person name="Land M."/>
            <person name="Hauser L."/>
            <person name="Kyrpides N."/>
            <person name="Ivanova N."/>
            <person name="Ward B."/>
            <person name="Arp D."/>
            <person name="Klotz M."/>
            <person name="Stein L."/>
            <person name="O'Mullan G."/>
            <person name="Starkenburg S."/>
            <person name="Sayavedra L."/>
            <person name="Poret-Peterson A.T."/>
            <person name="Gentry M.E."/>
            <person name="Bruce D."/>
            <person name="Richardson P."/>
        </authorList>
    </citation>
    <scope>NUCLEOTIDE SEQUENCE [LARGE SCALE GENOMIC DNA]</scope>
    <source>
        <strain evidence="9">DSM 10229 / NCIMB 13809 / X14</strain>
    </source>
</reference>
<evidence type="ECO:0000313" key="8">
    <source>
        <dbReference type="EMBL" id="ABE61172.1"/>
    </source>
</evidence>
<dbReference type="Pfam" id="PF07886">
    <property type="entry name" value="BA14K"/>
    <property type="match status" value="1"/>
</dbReference>
<dbReference type="Proteomes" id="UP000001953">
    <property type="component" value="Chromosome"/>
</dbReference>
<feature type="chain" id="PRO_5004195928" description="Lectin-like protein BA14k" evidence="7">
    <location>
        <begin position="26"/>
        <end position="138"/>
    </location>
</feature>
<accession>Q1QRH5</accession>
<dbReference type="EMBL" id="CP000319">
    <property type="protein sequence ID" value="ABE61172.1"/>
    <property type="molecule type" value="Genomic_DNA"/>
</dbReference>
<evidence type="ECO:0000256" key="3">
    <source>
        <dbReference type="ARBA" id="ARBA00020552"/>
    </source>
</evidence>
<comment type="subcellular location">
    <subcellularLocation>
        <location evidence="1">Membrane</location>
        <topology evidence="1">Single-pass membrane protein</topology>
    </subcellularLocation>
</comment>
<dbReference type="eggNOG" id="ENOG5033457">
    <property type="taxonomic scope" value="Bacteria"/>
</dbReference>
<gene>
    <name evidence="8" type="ordered locus">Nham_0272</name>
</gene>
<dbReference type="InterPro" id="IPR012413">
    <property type="entry name" value="BA14K"/>
</dbReference>
<protein>
    <recommendedName>
        <fullName evidence="3">Lectin-like protein BA14k</fullName>
    </recommendedName>
</protein>
<keyword evidence="5" id="KW-0430">Lectin</keyword>
<evidence type="ECO:0000256" key="2">
    <source>
        <dbReference type="ARBA" id="ARBA00010270"/>
    </source>
</evidence>
<dbReference type="OrthoDB" id="8256082at2"/>
<evidence type="ECO:0000256" key="6">
    <source>
        <dbReference type="ARBA" id="ARBA00025321"/>
    </source>
</evidence>
<evidence type="ECO:0000256" key="7">
    <source>
        <dbReference type="SAM" id="SignalP"/>
    </source>
</evidence>
<comment type="similarity">
    <text evidence="2">Belongs to the BA14k family.</text>
</comment>
<keyword evidence="4" id="KW-0472">Membrane</keyword>
<proteinExistence type="inferred from homology"/>
<evidence type="ECO:0000256" key="4">
    <source>
        <dbReference type="ARBA" id="ARBA00022475"/>
    </source>
</evidence>
<feature type="signal peptide" evidence="7">
    <location>
        <begin position="1"/>
        <end position="25"/>
    </location>
</feature>
<dbReference type="AlphaFoldDB" id="Q1QRH5"/>
<keyword evidence="4" id="KW-1003">Cell membrane</keyword>
<keyword evidence="7" id="KW-0732">Signal</keyword>
<dbReference type="GO" id="GO:0016020">
    <property type="term" value="C:membrane"/>
    <property type="evidence" value="ECO:0007669"/>
    <property type="project" value="UniProtKB-SubCell"/>
</dbReference>
<evidence type="ECO:0000313" key="9">
    <source>
        <dbReference type="Proteomes" id="UP000001953"/>
    </source>
</evidence>
<evidence type="ECO:0000256" key="1">
    <source>
        <dbReference type="ARBA" id="ARBA00004167"/>
    </source>
</evidence>
<dbReference type="STRING" id="323097.Nham_0272"/>